<evidence type="ECO:0000313" key="4">
    <source>
        <dbReference type="Proteomes" id="UP001620339"/>
    </source>
</evidence>
<comment type="similarity">
    <text evidence="1">Belongs to the transposase 8 family.</text>
</comment>
<dbReference type="InterPro" id="IPR001584">
    <property type="entry name" value="Integrase_cat-core"/>
</dbReference>
<dbReference type="InterPro" id="IPR002514">
    <property type="entry name" value="Transposase_8"/>
</dbReference>
<evidence type="ECO:0000256" key="1">
    <source>
        <dbReference type="ARBA" id="ARBA00009964"/>
    </source>
</evidence>
<dbReference type="NCBIfam" id="NF033516">
    <property type="entry name" value="transpos_IS3"/>
    <property type="match status" value="1"/>
</dbReference>
<dbReference type="InterPro" id="IPR009057">
    <property type="entry name" value="Homeodomain-like_sf"/>
</dbReference>
<feature type="domain" description="Integrase catalytic" evidence="2">
    <location>
        <begin position="197"/>
        <end position="358"/>
    </location>
</feature>
<evidence type="ECO:0000313" key="3">
    <source>
        <dbReference type="EMBL" id="MFK2878541.1"/>
    </source>
</evidence>
<keyword evidence="4" id="KW-1185">Reference proteome</keyword>
<dbReference type="SUPFAM" id="SSF46689">
    <property type="entry name" value="Homeodomain-like"/>
    <property type="match status" value="1"/>
</dbReference>
<organism evidence="3 4">
    <name type="scientific">Rhodanobacter hydrolyticus</name>
    <dbReference type="NCBI Taxonomy" id="2250595"/>
    <lineage>
        <taxon>Bacteria</taxon>
        <taxon>Pseudomonadati</taxon>
        <taxon>Pseudomonadota</taxon>
        <taxon>Gammaproteobacteria</taxon>
        <taxon>Lysobacterales</taxon>
        <taxon>Rhodanobacteraceae</taxon>
        <taxon>Rhodanobacter</taxon>
    </lineage>
</organism>
<accession>A0ABW8J8C6</accession>
<dbReference type="PROSITE" id="PS50994">
    <property type="entry name" value="INTEGRASE"/>
    <property type="match status" value="1"/>
</dbReference>
<dbReference type="Pfam" id="PF13276">
    <property type="entry name" value="HTH_21"/>
    <property type="match status" value="1"/>
</dbReference>
<dbReference type="PANTHER" id="PTHR47515:SF1">
    <property type="entry name" value="BLR2054 PROTEIN"/>
    <property type="match status" value="1"/>
</dbReference>
<dbReference type="SUPFAM" id="SSF53098">
    <property type="entry name" value="Ribonuclease H-like"/>
    <property type="match status" value="1"/>
</dbReference>
<gene>
    <name evidence="3" type="ORF">ISP25_15830</name>
</gene>
<dbReference type="InterPro" id="IPR025948">
    <property type="entry name" value="HTH-like_dom"/>
</dbReference>
<proteinExistence type="inferred from homology"/>
<name>A0ABW8J8C6_9GAMM</name>
<evidence type="ECO:0000259" key="2">
    <source>
        <dbReference type="PROSITE" id="PS50994"/>
    </source>
</evidence>
<dbReference type="InterPro" id="IPR048020">
    <property type="entry name" value="Transpos_IS3"/>
</dbReference>
<comment type="caution">
    <text evidence="3">The sequence shown here is derived from an EMBL/GenBank/DDBJ whole genome shotgun (WGS) entry which is preliminary data.</text>
</comment>
<dbReference type="EMBL" id="JADIKK010000008">
    <property type="protein sequence ID" value="MFK2878541.1"/>
    <property type="molecule type" value="Genomic_DNA"/>
</dbReference>
<dbReference type="Pfam" id="PF13683">
    <property type="entry name" value="rve_3"/>
    <property type="match status" value="1"/>
</dbReference>
<dbReference type="InterPro" id="IPR036397">
    <property type="entry name" value="RNaseH_sf"/>
</dbReference>
<dbReference type="Proteomes" id="UP001620339">
    <property type="component" value="Unassembled WGS sequence"/>
</dbReference>
<dbReference type="InterPro" id="IPR012337">
    <property type="entry name" value="RNaseH-like_sf"/>
</dbReference>
<protein>
    <submittedName>
        <fullName evidence="3">IS3 family transposase</fullName>
    </submittedName>
</protein>
<reference evidence="3 4" key="1">
    <citation type="submission" date="2020-10" db="EMBL/GenBank/DDBJ databases">
        <title>Phylogeny of dyella-like bacteria.</title>
        <authorList>
            <person name="Fu J."/>
        </authorList>
    </citation>
    <scope>NUCLEOTIDE SEQUENCE [LARGE SCALE GENOMIC DNA]</scope>
    <source>
        <strain evidence="3 4">KACC 19113</strain>
    </source>
</reference>
<dbReference type="Gene3D" id="3.30.420.10">
    <property type="entry name" value="Ribonuclease H-like superfamily/Ribonuclease H"/>
    <property type="match status" value="1"/>
</dbReference>
<dbReference type="PANTHER" id="PTHR47515">
    <property type="entry name" value="LOW CALCIUM RESPONSE LOCUS PROTEIN T"/>
    <property type="match status" value="1"/>
</dbReference>
<dbReference type="Pfam" id="PF01527">
    <property type="entry name" value="HTH_Tnp_1"/>
    <property type="match status" value="1"/>
</dbReference>
<sequence length="358" mass="41288">MKKRFTEEQIIGFLREAEAGVAVKDLCRKHGLSEASYYLWRSKFGGMTVPEAKRLKELEAENARLKKLLAESMLENEITREALRKKVVTAPARRLLVREMTSQGLSERRALTVLRMSASALRYAPRADRNVELRQRILALAQRHKRYGVGMIYLKLRQEGMLVNYKRVERLYQDAKLQVRRRKRKKVPAGERQPLFRPVAPNEVWSMDFVFDRTAEGRVIKCLTVVDDATHEAVVIEVERAISGTGVTRVLDRLALTRGLPKIIRSDNGKESCGKAMVTWAHERGVQLRLIEPGKPNQNAYIESFNGRLRDECLNEHWFPSLLHARTEIETWRREYNEERPKKALGGLTPAAYAEQLK</sequence>